<feature type="region of interest" description="Disordered" evidence="1">
    <location>
        <begin position="18"/>
        <end position="38"/>
    </location>
</feature>
<dbReference type="NCBIfam" id="TIGR03696">
    <property type="entry name" value="Rhs_assc_core"/>
    <property type="match status" value="1"/>
</dbReference>
<dbReference type="RefSeq" id="WP_230039677.1">
    <property type="nucleotide sequence ID" value="NZ_JAJJMM010000001.1"/>
</dbReference>
<feature type="transmembrane region" description="Helical" evidence="2">
    <location>
        <begin position="429"/>
        <end position="448"/>
    </location>
</feature>
<dbReference type="Proteomes" id="UP001430679">
    <property type="component" value="Unassembled WGS sequence"/>
</dbReference>
<dbReference type="InterPro" id="IPR050708">
    <property type="entry name" value="T6SS_VgrG/RHS"/>
</dbReference>
<protein>
    <submittedName>
        <fullName evidence="3">RHS repeat-associated core domain-containing protein</fullName>
    </submittedName>
</protein>
<evidence type="ECO:0000313" key="4">
    <source>
        <dbReference type="Proteomes" id="UP001430679"/>
    </source>
</evidence>
<gene>
    <name evidence="3" type="ORF">LNP81_23390</name>
</gene>
<dbReference type="Gene3D" id="2.180.10.10">
    <property type="entry name" value="RHS repeat-associated core"/>
    <property type="match status" value="1"/>
</dbReference>
<sequence length="495" mass="54585">MPKLTAEQQKALDTYLKSLGVPPGPPTQQGIYATPEFTGDPYPTAVIKPVEENQEPPEGWPRNPIFNAPGDVPGPPVQFGPPIEPTTVRPGEGFTGIGLPENDIFYFHPDHLGSTSYITSRNGSISQHVEYIAFGEILFEEHASSFSSPYLFNGKELDRETNLSYYGARYLDMKTSLWLNVDPLTERGLEYSPYSYAFNNPINLTDPDGNWPDLPSWSNIKKTYNEAKKTITKSYNDAKKSVSQTYNEVKKTATQTKNNVVKSTKQTLKDGQKWVKNNKKDLLKIADNMQDTGDKIAYVGYGGAVVGSAFAGVGAAPGLAVAAEGEGEGIALLGSILEIGVTAIAGDTDKAISKTENEVGWFIAGKIVSKGLDRVIPGPTPDITTEAAEVIKNGKDILIKGADVKLGIAKKLLNQKIKNQKIKIMDYEYLLKSFVCFVCVFLLYKYDIWWRNNKVKKRGELLNNYDNTVRPVKNFALKILLFILGLIFLILGVIN</sequence>
<comment type="caution">
    <text evidence="3">The sequence shown here is derived from an EMBL/GenBank/DDBJ whole genome shotgun (WGS) entry which is preliminary data.</text>
</comment>
<reference evidence="3" key="1">
    <citation type="submission" date="2021-11" db="EMBL/GenBank/DDBJ databases">
        <title>Description of novel Flavobacterium species.</title>
        <authorList>
            <person name="Saticioglu I.B."/>
            <person name="Ay H."/>
            <person name="Altun S."/>
            <person name="Duman M."/>
        </authorList>
    </citation>
    <scope>NUCLEOTIDE SEQUENCE</scope>
    <source>
        <strain evidence="3">F-30</strain>
    </source>
</reference>
<dbReference type="EMBL" id="JAJJMM010000001">
    <property type="protein sequence ID" value="MCC9065949.1"/>
    <property type="molecule type" value="Genomic_DNA"/>
</dbReference>
<proteinExistence type="predicted"/>
<evidence type="ECO:0000313" key="3">
    <source>
        <dbReference type="EMBL" id="MCC9065949.1"/>
    </source>
</evidence>
<name>A0ABS8MKD0_9FLAO</name>
<accession>A0ABS8MKD0</accession>
<feature type="transmembrane region" description="Helical" evidence="2">
    <location>
        <begin position="475"/>
        <end position="494"/>
    </location>
</feature>
<dbReference type="PANTHER" id="PTHR32305:SF15">
    <property type="entry name" value="PROTEIN RHSA-RELATED"/>
    <property type="match status" value="1"/>
</dbReference>
<keyword evidence="2" id="KW-0472">Membrane</keyword>
<dbReference type="InterPro" id="IPR022385">
    <property type="entry name" value="Rhs_assc_core"/>
</dbReference>
<keyword evidence="2" id="KW-0812">Transmembrane</keyword>
<keyword evidence="2" id="KW-1133">Transmembrane helix</keyword>
<organism evidence="3 4">
    <name type="scientific">Flavobacterium piscisymbiosum</name>
    <dbReference type="NCBI Taxonomy" id="2893753"/>
    <lineage>
        <taxon>Bacteria</taxon>
        <taxon>Pseudomonadati</taxon>
        <taxon>Bacteroidota</taxon>
        <taxon>Flavobacteriia</taxon>
        <taxon>Flavobacteriales</taxon>
        <taxon>Flavobacteriaceae</taxon>
        <taxon>Flavobacterium</taxon>
    </lineage>
</organism>
<dbReference type="PANTHER" id="PTHR32305">
    <property type="match status" value="1"/>
</dbReference>
<keyword evidence="4" id="KW-1185">Reference proteome</keyword>
<evidence type="ECO:0000256" key="1">
    <source>
        <dbReference type="SAM" id="MobiDB-lite"/>
    </source>
</evidence>
<evidence type="ECO:0000256" key="2">
    <source>
        <dbReference type="SAM" id="Phobius"/>
    </source>
</evidence>